<dbReference type="STRING" id="869209.Tresu_2401"/>
<reference evidence="2 3" key="1">
    <citation type="journal article" date="2011" name="Stand. Genomic Sci.">
        <title>Complete genome sequence of Treponema succinifaciens type strain (6091).</title>
        <authorList>
            <person name="Han C."/>
            <person name="Gronow S."/>
            <person name="Teshima H."/>
            <person name="Lapidus A."/>
            <person name="Nolan M."/>
            <person name="Lucas S."/>
            <person name="Hammon N."/>
            <person name="Deshpande S."/>
            <person name="Cheng J.F."/>
            <person name="Zeytun A."/>
            <person name="Tapia R."/>
            <person name="Goodwin L."/>
            <person name="Pitluck S."/>
            <person name="Liolios K."/>
            <person name="Pagani I."/>
            <person name="Ivanova N."/>
            <person name="Mavromatis K."/>
            <person name="Mikhailova N."/>
            <person name="Huntemann M."/>
            <person name="Pati A."/>
            <person name="Chen A."/>
            <person name="Palaniappan K."/>
            <person name="Land M."/>
            <person name="Hauser L."/>
            <person name="Brambilla E.M."/>
            <person name="Rohde M."/>
            <person name="Goker M."/>
            <person name="Woyke T."/>
            <person name="Bristow J."/>
            <person name="Eisen J.A."/>
            <person name="Markowitz V."/>
            <person name="Hugenholtz P."/>
            <person name="Kyrpides N.C."/>
            <person name="Klenk H.P."/>
            <person name="Detter J.C."/>
        </authorList>
    </citation>
    <scope>NUCLEOTIDE SEQUENCE [LARGE SCALE GENOMIC DNA]</scope>
    <source>
        <strain evidence="3">ATCC 33096 / DSM 2489 / 6091</strain>
    </source>
</reference>
<keyword evidence="3" id="KW-1185">Reference proteome</keyword>
<accession>F2NXQ7</accession>
<dbReference type="KEGG" id="tsu:Tresu_2401"/>
<reference evidence="3" key="2">
    <citation type="submission" date="2011-04" db="EMBL/GenBank/DDBJ databases">
        <title>The complete genome of chromosome of Treponema succinifaciens DSM 2489.</title>
        <authorList>
            <person name="Lucas S."/>
            <person name="Copeland A."/>
            <person name="Lapidus A."/>
            <person name="Bruce D."/>
            <person name="Goodwin L."/>
            <person name="Pitluck S."/>
            <person name="Peters L."/>
            <person name="Kyrpides N."/>
            <person name="Mavromatis K."/>
            <person name="Ivanova N."/>
            <person name="Ovchinnikova G."/>
            <person name="Teshima H."/>
            <person name="Detter J.C."/>
            <person name="Tapia R."/>
            <person name="Han C."/>
            <person name="Land M."/>
            <person name="Hauser L."/>
            <person name="Markowitz V."/>
            <person name="Cheng J.-F."/>
            <person name="Hugenholtz P."/>
            <person name="Woyke T."/>
            <person name="Wu D."/>
            <person name="Gronow S."/>
            <person name="Wellnitz S."/>
            <person name="Brambilla E."/>
            <person name="Klenk H.-P."/>
            <person name="Eisen J.A."/>
        </authorList>
    </citation>
    <scope>NUCLEOTIDE SEQUENCE [LARGE SCALE GENOMIC DNA]</scope>
    <source>
        <strain evidence="3">ATCC 33096 / DSM 2489 / 6091</strain>
    </source>
</reference>
<feature type="signal peptide" evidence="1">
    <location>
        <begin position="1"/>
        <end position="19"/>
    </location>
</feature>
<sequence>MRKFAKISAVLAAMVLALAFVGCKDDDDDDDENVLIDKTVEIPATADNFGYQYFDINLSKAATISVTVEVKSGDGVEIYAMDKSDLESFKKNPETVEYYPEFSSDTPTKNFSITAGATAGHACFVLVNTSASAQTVYTKIVVK</sequence>
<evidence type="ECO:0000256" key="1">
    <source>
        <dbReference type="SAM" id="SignalP"/>
    </source>
</evidence>
<keyword evidence="1" id="KW-0732">Signal</keyword>
<dbReference type="HOGENOM" id="CLU_1805329_0_0_12"/>
<dbReference type="GeneID" id="302999517"/>
<evidence type="ECO:0000313" key="2">
    <source>
        <dbReference type="EMBL" id="AEB15263.1"/>
    </source>
</evidence>
<proteinExistence type="predicted"/>
<evidence type="ECO:0000313" key="3">
    <source>
        <dbReference type="Proteomes" id="UP000006852"/>
    </source>
</evidence>
<evidence type="ECO:0008006" key="4">
    <source>
        <dbReference type="Google" id="ProtNLM"/>
    </source>
</evidence>
<dbReference type="RefSeq" id="WP_013702514.1">
    <property type="nucleotide sequence ID" value="NC_015385.1"/>
</dbReference>
<organism evidence="2 3">
    <name type="scientific">Treponema succinifaciens (strain ATCC 33096 / DSM 2489 / 6091)</name>
    <dbReference type="NCBI Taxonomy" id="869209"/>
    <lineage>
        <taxon>Bacteria</taxon>
        <taxon>Pseudomonadati</taxon>
        <taxon>Spirochaetota</taxon>
        <taxon>Spirochaetia</taxon>
        <taxon>Spirochaetales</taxon>
        <taxon>Treponemataceae</taxon>
        <taxon>Treponema</taxon>
    </lineage>
</organism>
<protein>
    <recommendedName>
        <fullName evidence="4">Lipoprotein</fullName>
    </recommendedName>
</protein>
<dbReference type="PROSITE" id="PS51257">
    <property type="entry name" value="PROKAR_LIPOPROTEIN"/>
    <property type="match status" value="1"/>
</dbReference>
<feature type="chain" id="PRO_5003283020" description="Lipoprotein" evidence="1">
    <location>
        <begin position="20"/>
        <end position="143"/>
    </location>
</feature>
<dbReference type="EMBL" id="CP002631">
    <property type="protein sequence ID" value="AEB15263.1"/>
    <property type="molecule type" value="Genomic_DNA"/>
</dbReference>
<dbReference type="AlphaFoldDB" id="F2NXQ7"/>
<dbReference type="Proteomes" id="UP000006852">
    <property type="component" value="Chromosome"/>
</dbReference>
<name>F2NXQ7_TRES6</name>
<gene>
    <name evidence="2" type="ordered locus">Tresu_2401</name>
</gene>